<dbReference type="NCBIfam" id="TIGR00654">
    <property type="entry name" value="PhzF_family"/>
    <property type="match status" value="1"/>
</dbReference>
<organism evidence="3 4">
    <name type="scientific">Fibroporia radiculosa</name>
    <dbReference type="NCBI Taxonomy" id="599839"/>
    <lineage>
        <taxon>Eukaryota</taxon>
        <taxon>Fungi</taxon>
        <taxon>Dikarya</taxon>
        <taxon>Basidiomycota</taxon>
        <taxon>Agaricomycotina</taxon>
        <taxon>Agaricomycetes</taxon>
        <taxon>Polyporales</taxon>
        <taxon>Fibroporiaceae</taxon>
        <taxon>Fibroporia</taxon>
    </lineage>
</organism>
<feature type="transmembrane region" description="Helical" evidence="2">
    <location>
        <begin position="189"/>
        <end position="208"/>
    </location>
</feature>
<dbReference type="HOGENOM" id="CLU_496986_0_0_1"/>
<dbReference type="Proteomes" id="UP000006352">
    <property type="component" value="Unassembled WGS sequence"/>
</dbReference>
<dbReference type="InParanoid" id="J4GC67"/>
<keyword evidence="2" id="KW-0812">Transmembrane</keyword>
<feature type="transmembrane region" description="Helical" evidence="2">
    <location>
        <begin position="159"/>
        <end position="177"/>
    </location>
</feature>
<dbReference type="PANTHER" id="PTHR13774">
    <property type="entry name" value="PHENAZINE BIOSYNTHESIS PROTEIN"/>
    <property type="match status" value="1"/>
</dbReference>
<feature type="transmembrane region" description="Helical" evidence="2">
    <location>
        <begin position="126"/>
        <end position="147"/>
    </location>
</feature>
<dbReference type="Gene3D" id="3.10.310.10">
    <property type="entry name" value="Diaminopimelate Epimerase, Chain A, domain 1"/>
    <property type="match status" value="2"/>
</dbReference>
<keyword evidence="2" id="KW-0472">Membrane</keyword>
<dbReference type="RefSeq" id="XP_012183776.1">
    <property type="nucleotide sequence ID" value="XM_012328386.1"/>
</dbReference>
<name>J4GC67_9APHY</name>
<gene>
    <name evidence="3" type="ORF">FIBRA_06673</name>
</gene>
<dbReference type="OrthoDB" id="3265172at2759"/>
<dbReference type="STRING" id="599839.J4GC67"/>
<keyword evidence="4" id="KW-1185">Reference proteome</keyword>
<evidence type="ECO:0000313" key="3">
    <source>
        <dbReference type="EMBL" id="CCM04493.1"/>
    </source>
</evidence>
<keyword evidence="2" id="KW-1133">Transmembrane helix</keyword>
<evidence type="ECO:0000256" key="2">
    <source>
        <dbReference type="SAM" id="Phobius"/>
    </source>
</evidence>
<dbReference type="GO" id="GO:0016853">
    <property type="term" value="F:isomerase activity"/>
    <property type="evidence" value="ECO:0007669"/>
    <property type="project" value="TreeGrafter"/>
</dbReference>
<dbReference type="GO" id="GO:0005737">
    <property type="term" value="C:cytoplasm"/>
    <property type="evidence" value="ECO:0007669"/>
    <property type="project" value="TreeGrafter"/>
</dbReference>
<dbReference type="SUPFAM" id="SSF54506">
    <property type="entry name" value="Diaminopimelate epimerase-like"/>
    <property type="match status" value="1"/>
</dbReference>
<proteinExistence type="predicted"/>
<protein>
    <submittedName>
        <fullName evidence="3">Uncharacterized protein</fullName>
    </submittedName>
</protein>
<evidence type="ECO:0000313" key="4">
    <source>
        <dbReference type="Proteomes" id="UP000006352"/>
    </source>
</evidence>
<dbReference type="AlphaFoldDB" id="J4GC67"/>
<reference evidence="3 4" key="1">
    <citation type="journal article" date="2012" name="Appl. Environ. Microbiol.">
        <title>Short-read sequencing for genomic analysis of the brown rot fungus Fibroporia radiculosa.</title>
        <authorList>
            <person name="Tang J.D."/>
            <person name="Perkins A.D."/>
            <person name="Sonstegard T.S."/>
            <person name="Schroeder S.G."/>
            <person name="Burgess S.C."/>
            <person name="Diehl S.V."/>
        </authorList>
    </citation>
    <scope>NUCLEOTIDE SEQUENCE [LARGE SCALE GENOMIC DNA]</scope>
    <source>
        <strain evidence="3 4">TFFH 294</strain>
    </source>
</reference>
<evidence type="ECO:0000256" key="1">
    <source>
        <dbReference type="SAM" id="MobiDB-lite"/>
    </source>
</evidence>
<dbReference type="InterPro" id="IPR003719">
    <property type="entry name" value="Phenazine_PhzF-like"/>
</dbReference>
<dbReference type="EMBL" id="HE797159">
    <property type="protein sequence ID" value="CCM04493.1"/>
    <property type="molecule type" value="Genomic_DNA"/>
</dbReference>
<dbReference type="FunCoup" id="J4GC67">
    <property type="interactions" value="324"/>
</dbReference>
<accession>J4GC67</accession>
<dbReference type="GeneID" id="24099404"/>
<dbReference type="Pfam" id="PF02567">
    <property type="entry name" value="PhzC-PhzF"/>
    <property type="match status" value="1"/>
</dbReference>
<feature type="region of interest" description="Disordered" evidence="1">
    <location>
        <begin position="1"/>
        <end position="23"/>
    </location>
</feature>
<sequence>MNKLKRPHPPAQNNGPSKPPLQSAIHATSYSLPESRTMMYARAVVPAPTVKVTTTVPPIPAISAAARPSSVTEQYWAARALTAETLLSARIAHQTEILELATSAEEKRSQELLALRRTHDERHARLEMLVVALIACLVAFVCAIMYMHVRSLDQRASRWSVPTHFTIPILSPFASVVEHETSVIGNRLLAVGAAIFAILAYACFRFWLSHKIGSVVPGALVEGRQVKACRSCGVRLQDLADIPPRSPFEFCRKSAWCNPLAIIDVPSTVSLTDTQKHHISREFNLSETVFIHHPPTHEAVDTIRVSIWTTEQELPFAGHPSIGAAWYLLTPRVGSGSTGNVMLNIPAGLLAATYSSPNDLASVVVPHDVKIHSPYVHTGKMAEWLGLTPADLALEDASKGVPLVSIVKGMTFLLVRVNDLEALGRIHAVGERFVVNDGVDRDESRAWLVGSFVGVYCYVLESEIDRTQRLRTRMLEGTFEDPATGSAACTLSVYLANGIGSTTFEIVQGVEMGRRSEIMVEVTRTDARIEEVRLAGRAVKVMAGSLDV</sequence>
<dbReference type="PANTHER" id="PTHR13774:SF32">
    <property type="entry name" value="ANTISENSE-ENHANCING SEQUENCE 1"/>
    <property type="match status" value="1"/>
</dbReference>